<dbReference type="InterPro" id="IPR011179">
    <property type="entry name" value="IPdP_isomerase"/>
</dbReference>
<accession>A0ABW0QX54</accession>
<comment type="cofactor">
    <cofactor evidence="11">
        <name>NADPH</name>
        <dbReference type="ChEBI" id="CHEBI:57783"/>
    </cofactor>
</comment>
<evidence type="ECO:0000256" key="5">
    <source>
        <dbReference type="ARBA" id="ARBA00022723"/>
    </source>
</evidence>
<evidence type="ECO:0000256" key="1">
    <source>
        <dbReference type="ARBA" id="ARBA00001917"/>
    </source>
</evidence>
<comment type="caution">
    <text evidence="11">Lacks conserved residue(s) required for the propagation of feature annotation.</text>
</comment>
<feature type="binding site" evidence="11">
    <location>
        <position position="174"/>
    </location>
    <ligand>
        <name>substrate</name>
    </ligand>
</feature>
<evidence type="ECO:0000256" key="6">
    <source>
        <dbReference type="ARBA" id="ARBA00022842"/>
    </source>
</evidence>
<gene>
    <name evidence="11 14" type="primary">fni</name>
    <name evidence="14" type="ORF">ACFPQ4_07660</name>
</gene>
<dbReference type="SUPFAM" id="SSF51395">
    <property type="entry name" value="FMN-linked oxidoreductases"/>
    <property type="match status" value="1"/>
</dbReference>
<comment type="subunit">
    <text evidence="10 11">Homooctamer. Dimer of tetramers.</text>
</comment>
<reference evidence="15" key="1">
    <citation type="journal article" date="2019" name="Int. J. Syst. Evol. Microbiol.">
        <title>The Global Catalogue of Microorganisms (GCM) 10K type strain sequencing project: providing services to taxonomists for standard genome sequencing and annotation.</title>
        <authorList>
            <consortium name="The Broad Institute Genomics Platform"/>
            <consortium name="The Broad Institute Genome Sequencing Center for Infectious Disease"/>
            <person name="Wu L."/>
            <person name="Ma J."/>
        </authorList>
    </citation>
    <scope>NUCLEOTIDE SEQUENCE [LARGE SCALE GENOMIC DNA]</scope>
    <source>
        <strain evidence="15">CGMCC 1.18578</strain>
    </source>
</reference>
<dbReference type="CDD" id="cd02811">
    <property type="entry name" value="IDI-2_FMN"/>
    <property type="match status" value="1"/>
</dbReference>
<name>A0ABW0QX54_9BACL</name>
<feature type="binding site" evidence="11">
    <location>
        <position position="236"/>
    </location>
    <ligand>
        <name>FMN</name>
        <dbReference type="ChEBI" id="CHEBI:58210"/>
    </ligand>
</feature>
<feature type="binding site" evidence="11">
    <location>
        <position position="175"/>
    </location>
    <ligand>
        <name>Mg(2+)</name>
        <dbReference type="ChEBI" id="CHEBI:18420"/>
    </ligand>
</feature>
<evidence type="ECO:0000259" key="13">
    <source>
        <dbReference type="Pfam" id="PF01070"/>
    </source>
</evidence>
<dbReference type="EMBL" id="JBHSNC010000024">
    <property type="protein sequence ID" value="MFC5529323.1"/>
    <property type="molecule type" value="Genomic_DNA"/>
</dbReference>
<dbReference type="PANTHER" id="PTHR43665">
    <property type="entry name" value="ISOPENTENYL-DIPHOSPHATE DELTA-ISOMERASE"/>
    <property type="match status" value="1"/>
</dbReference>
<dbReference type="Proteomes" id="UP001596108">
    <property type="component" value="Unassembled WGS sequence"/>
</dbReference>
<keyword evidence="9 11" id="KW-0413">Isomerase</keyword>
<evidence type="ECO:0000256" key="10">
    <source>
        <dbReference type="ARBA" id="ARBA00025810"/>
    </source>
</evidence>
<feature type="binding site" evidence="11">
    <location>
        <position position="111"/>
    </location>
    <ligand>
        <name>FMN</name>
        <dbReference type="ChEBI" id="CHEBI:58210"/>
    </ligand>
</feature>
<protein>
    <recommendedName>
        <fullName evidence="11">Isopentenyl-diphosphate delta-isomerase</fullName>
        <shortName evidence="11">IPP isomerase</shortName>
        <ecNumber evidence="11">5.3.3.2</ecNumber>
    </recommendedName>
    <alternativeName>
        <fullName evidence="11">Isopentenyl diphosphate:dimethylallyl diphosphate isomerase</fullName>
    </alternativeName>
    <alternativeName>
        <fullName evidence="11">Isopentenyl pyrophosphate isomerase</fullName>
    </alternativeName>
    <alternativeName>
        <fullName evidence="11">Type 2 isopentenyl diphosphate isomerase</fullName>
        <shortName evidence="11">IDI-2</shortName>
    </alternativeName>
</protein>
<evidence type="ECO:0000256" key="3">
    <source>
        <dbReference type="ARBA" id="ARBA00022630"/>
    </source>
</evidence>
<sequence>MGYSNDGDHSASDAAPDGLGDRKADHIRICLEEPVEGRGVTNGFGEYRFKHAALPELDLADVQLETAFMGHRLGAPLLVSSMTGGSPETGRINRTLAAAAEAQGWAIGLGSVRSALEHDRLADTFQVRGEAPTALLFANLGAVQLNYGMGVEYCRRAVELAEADMLVLHLNALQEAFQPEGNTNFGGLLRRIEDVCRKLEVPVGLKEVGWGIDGETARRLKNAGAAFIDVAGAGGTSWSQVEKYRNKDPNRREAAEAFADWGIPTAECVRETRAALDGSYPLIASGGLRSGVDAAKAIALGADLAGFGRMLLQDAVASVELLSARLARVELELRTAMFAIGAGSIEVLKGTERLVRR</sequence>
<comment type="subcellular location">
    <subcellularLocation>
        <location evidence="11">Cytoplasm</location>
    </subcellularLocation>
</comment>
<keyword evidence="2 11" id="KW-0963">Cytoplasm</keyword>
<keyword evidence="8 11" id="KW-0414">Isoprene biosynthesis</keyword>
<dbReference type="InterPro" id="IPR000262">
    <property type="entry name" value="FMN-dep_DH"/>
</dbReference>
<keyword evidence="5 11" id="KW-0479">Metal-binding</keyword>
<feature type="binding site" evidence="11">
    <location>
        <position position="80"/>
    </location>
    <ligand>
        <name>FMN</name>
        <dbReference type="ChEBI" id="CHEBI:58210"/>
    </ligand>
</feature>
<dbReference type="SMART" id="SM01240">
    <property type="entry name" value="IMPDH"/>
    <property type="match status" value="1"/>
</dbReference>
<dbReference type="EC" id="5.3.3.2" evidence="11"/>
<proteinExistence type="inferred from homology"/>
<keyword evidence="7 11" id="KW-0521">NADP</keyword>
<dbReference type="HAMAP" id="MF_00354">
    <property type="entry name" value="Idi_2"/>
    <property type="match status" value="1"/>
</dbReference>
<comment type="cofactor">
    <cofactor evidence="11">
        <name>Mg(2+)</name>
        <dbReference type="ChEBI" id="CHEBI:18420"/>
    </cofactor>
</comment>
<feature type="domain" description="FMN-dependent dehydrogenase" evidence="13">
    <location>
        <begin position="190"/>
        <end position="349"/>
    </location>
</feature>
<feature type="region of interest" description="Disordered" evidence="12">
    <location>
        <begin position="1"/>
        <end position="20"/>
    </location>
</feature>
<dbReference type="Gene3D" id="3.20.20.70">
    <property type="entry name" value="Aldolase class I"/>
    <property type="match status" value="1"/>
</dbReference>
<feature type="binding site" evidence="11">
    <location>
        <position position="206"/>
    </location>
    <ligand>
        <name>FMN</name>
        <dbReference type="ChEBI" id="CHEBI:58210"/>
    </ligand>
</feature>
<dbReference type="PANTHER" id="PTHR43665:SF1">
    <property type="entry name" value="ISOPENTENYL-DIPHOSPHATE DELTA-ISOMERASE"/>
    <property type="match status" value="1"/>
</dbReference>
<feature type="binding site" evidence="11">
    <location>
        <begin position="287"/>
        <end position="289"/>
    </location>
    <ligand>
        <name>FMN</name>
        <dbReference type="ChEBI" id="CHEBI:58210"/>
    </ligand>
</feature>
<feature type="binding site" evidence="11">
    <location>
        <position position="139"/>
    </location>
    <ligand>
        <name>FMN</name>
        <dbReference type="ChEBI" id="CHEBI:58210"/>
    </ligand>
</feature>
<evidence type="ECO:0000256" key="11">
    <source>
        <dbReference type="HAMAP-Rule" id="MF_00354"/>
    </source>
</evidence>
<evidence type="ECO:0000256" key="8">
    <source>
        <dbReference type="ARBA" id="ARBA00023229"/>
    </source>
</evidence>
<keyword evidence="6 11" id="KW-0460">Magnesium</keyword>
<keyword evidence="15" id="KW-1185">Reference proteome</keyword>
<comment type="similarity">
    <text evidence="11">Belongs to the IPP isomerase type 2 family.</text>
</comment>
<evidence type="ECO:0000256" key="9">
    <source>
        <dbReference type="ARBA" id="ARBA00023235"/>
    </source>
</evidence>
<feature type="binding site" evidence="11">
    <location>
        <begin position="111"/>
        <end position="113"/>
    </location>
    <ligand>
        <name>substrate</name>
    </ligand>
</feature>
<comment type="catalytic activity">
    <reaction evidence="11">
        <text>isopentenyl diphosphate = dimethylallyl diphosphate</text>
        <dbReference type="Rhea" id="RHEA:23284"/>
        <dbReference type="ChEBI" id="CHEBI:57623"/>
        <dbReference type="ChEBI" id="CHEBI:128769"/>
        <dbReference type="EC" id="5.3.3.2"/>
    </reaction>
</comment>
<keyword evidence="4 11" id="KW-0288">FMN</keyword>
<feature type="binding site" evidence="11">
    <location>
        <begin position="22"/>
        <end position="23"/>
    </location>
    <ligand>
        <name>substrate</name>
    </ligand>
</feature>
<organism evidence="14 15">
    <name type="scientific">Cohnella yongneupensis</name>
    <dbReference type="NCBI Taxonomy" id="425006"/>
    <lineage>
        <taxon>Bacteria</taxon>
        <taxon>Bacillati</taxon>
        <taxon>Bacillota</taxon>
        <taxon>Bacilli</taxon>
        <taxon>Bacillales</taxon>
        <taxon>Paenibacillaceae</taxon>
        <taxon>Cohnella</taxon>
    </lineage>
</organism>
<comment type="cofactor">
    <cofactor evidence="1 11">
        <name>FMN</name>
        <dbReference type="ChEBI" id="CHEBI:58210"/>
    </cofactor>
</comment>
<feature type="compositionally biased region" description="Basic and acidic residues" evidence="12">
    <location>
        <begin position="1"/>
        <end position="11"/>
    </location>
</feature>
<evidence type="ECO:0000256" key="7">
    <source>
        <dbReference type="ARBA" id="ARBA00022857"/>
    </source>
</evidence>
<dbReference type="InterPro" id="IPR013785">
    <property type="entry name" value="Aldolase_TIM"/>
</dbReference>
<evidence type="ECO:0000313" key="14">
    <source>
        <dbReference type="EMBL" id="MFC5529323.1"/>
    </source>
</evidence>
<comment type="function">
    <text evidence="11">Involved in the biosynthesis of isoprenoids. Catalyzes the 1,3-allylic rearrangement of the homoallylic substrate isopentenyl (IPP) to its allylic isomer, dimethylallyl diphosphate (DMAPP).</text>
</comment>
<dbReference type="GO" id="GO:0004452">
    <property type="term" value="F:isopentenyl-diphosphate delta-isomerase activity"/>
    <property type="evidence" value="ECO:0007669"/>
    <property type="project" value="UniProtKB-EC"/>
</dbReference>
<evidence type="ECO:0000313" key="15">
    <source>
        <dbReference type="Proteomes" id="UP001596108"/>
    </source>
</evidence>
<dbReference type="Pfam" id="PF01070">
    <property type="entry name" value="FMN_dh"/>
    <property type="match status" value="1"/>
</dbReference>
<comment type="caution">
    <text evidence="14">The sequence shown here is derived from an EMBL/GenBank/DDBJ whole genome shotgun (WGS) entry which is preliminary data.</text>
</comment>
<dbReference type="NCBIfam" id="TIGR02151">
    <property type="entry name" value="IPP_isom_2"/>
    <property type="match status" value="1"/>
</dbReference>
<evidence type="ECO:0000256" key="12">
    <source>
        <dbReference type="SAM" id="MobiDB-lite"/>
    </source>
</evidence>
<evidence type="ECO:0000256" key="4">
    <source>
        <dbReference type="ARBA" id="ARBA00022643"/>
    </source>
</evidence>
<dbReference type="RefSeq" id="WP_378111390.1">
    <property type="nucleotide sequence ID" value="NZ_JBHSNC010000024.1"/>
</dbReference>
<keyword evidence="3 11" id="KW-0285">Flavoprotein</keyword>
<dbReference type="PIRSF" id="PIRSF003314">
    <property type="entry name" value="IPP_isomerase"/>
    <property type="match status" value="1"/>
</dbReference>
<evidence type="ECO:0000256" key="2">
    <source>
        <dbReference type="ARBA" id="ARBA00022490"/>
    </source>
</evidence>
<feature type="binding site" evidence="11">
    <location>
        <begin position="81"/>
        <end position="83"/>
    </location>
    <ligand>
        <name>FMN</name>
        <dbReference type="ChEBI" id="CHEBI:58210"/>
    </ligand>
</feature>